<dbReference type="Proteomes" id="UP000095192">
    <property type="component" value="Unassembled WGS sequence"/>
</dbReference>
<evidence type="ECO:0000313" key="4">
    <source>
        <dbReference type="EMBL" id="OEH76220.1"/>
    </source>
</evidence>
<dbReference type="InterPro" id="IPR025659">
    <property type="entry name" value="Tubby-like_C"/>
</dbReference>
<evidence type="ECO:0000256" key="2">
    <source>
        <dbReference type="SAM" id="MobiDB-lite"/>
    </source>
</evidence>
<keyword evidence="5" id="KW-1185">Reference proteome</keyword>
<feature type="compositionally biased region" description="Polar residues" evidence="2">
    <location>
        <begin position="109"/>
        <end position="122"/>
    </location>
</feature>
<protein>
    <recommendedName>
        <fullName evidence="3">Tubby C-terminal domain-containing protein</fullName>
    </recommendedName>
</protein>
<dbReference type="VEuPathDB" id="ToxoDB:cyc_07142"/>
<sequence length="542" mass="58600">MGPPPFPEPWPLDQMKDSKAPGWGAERSSGCAVAAGSPQQQGGQQQLSSDATINRYGTPAQQLWHQYQQPLRQWDTSDWGPSGGEQTWYGEEENLACSASPAHQAPPVCSTSTETPTASSDIPTVRLTVGQWLLLPVHRRPEPPPQQEEGQQEEQQPHQLQEAPREKQQVTGRSGQVVCSKLLRLLFSSLKGAVDAKVVSVAVLVVGSDTQGAIGLQTFTIEASEDISASLAAAFPLFNPPRDAAAPPLAVASAAWNAIPTAAASAFLTPCPPPFSYRPAAAPALELASHMTAATAEGQRLCIKVRLDGIREVLPAEALWNLAADSRLQSRRGPCLFCLQWRTDIKISLYSRQPYISNSSSSGGMEEPVPTVSFEMTSDKEAHAMLKGTFARLVAPDHSYQRPEQPPEVARESQGNLGPGGVYALEPLPPRWDPKLGSYSLPFYGRARLPSAKNFQMVLSTGTANPQGAFASNSLGGDLLQNTNRNSDTKNQDALDDHQKEIFFMLGKVEKDDFCLDFRWPVQALEAFAMAAAALAKKRVVS</sequence>
<dbReference type="InterPro" id="IPR000007">
    <property type="entry name" value="Tubby_C"/>
</dbReference>
<dbReference type="PANTHER" id="PTHR16517">
    <property type="entry name" value="TUBBY-RELATED"/>
    <property type="match status" value="1"/>
</dbReference>
<accession>A0A1D3CYE8</accession>
<evidence type="ECO:0000256" key="1">
    <source>
        <dbReference type="ARBA" id="ARBA00007129"/>
    </source>
</evidence>
<dbReference type="EMBL" id="JROU02001507">
    <property type="protein sequence ID" value="OEH76220.1"/>
    <property type="molecule type" value="Genomic_DNA"/>
</dbReference>
<comment type="caution">
    <text evidence="4">The sequence shown here is derived from an EMBL/GenBank/DDBJ whole genome shotgun (WGS) entry which is preliminary data.</text>
</comment>
<proteinExistence type="inferred from homology"/>
<dbReference type="VEuPathDB" id="ToxoDB:LOC34623165"/>
<dbReference type="InParanoid" id="A0A1D3CYE8"/>
<dbReference type="PRINTS" id="PR01573">
    <property type="entry name" value="SUPERTUBBY"/>
</dbReference>
<reference evidence="4 5" key="1">
    <citation type="journal article" date="2016" name="BMC Genomics">
        <title>Comparative genomics reveals Cyclospora cayetanensis possesses coccidia-like metabolism and invasion components but unique surface antigens.</title>
        <authorList>
            <person name="Liu S."/>
            <person name="Wang L."/>
            <person name="Zheng H."/>
            <person name="Xu Z."/>
            <person name="Roellig D.M."/>
            <person name="Li N."/>
            <person name="Frace M.A."/>
            <person name="Tang K."/>
            <person name="Arrowood M.J."/>
            <person name="Moss D.M."/>
            <person name="Zhang L."/>
            <person name="Feng Y."/>
            <person name="Xiao L."/>
        </authorList>
    </citation>
    <scope>NUCLEOTIDE SEQUENCE [LARGE SCALE GENOMIC DNA]</scope>
    <source>
        <strain evidence="4 5">CHN_HEN01</strain>
    </source>
</reference>
<dbReference type="SUPFAM" id="SSF54518">
    <property type="entry name" value="Tubby C-terminal domain-like"/>
    <property type="match status" value="1"/>
</dbReference>
<feature type="region of interest" description="Disordered" evidence="2">
    <location>
        <begin position="98"/>
        <end position="122"/>
    </location>
</feature>
<dbReference type="VEuPathDB" id="ToxoDB:LOC113147631"/>
<evidence type="ECO:0000313" key="5">
    <source>
        <dbReference type="Proteomes" id="UP000095192"/>
    </source>
</evidence>
<organism evidence="4 5">
    <name type="scientific">Cyclospora cayetanensis</name>
    <dbReference type="NCBI Taxonomy" id="88456"/>
    <lineage>
        <taxon>Eukaryota</taxon>
        <taxon>Sar</taxon>
        <taxon>Alveolata</taxon>
        <taxon>Apicomplexa</taxon>
        <taxon>Conoidasida</taxon>
        <taxon>Coccidia</taxon>
        <taxon>Eucoccidiorida</taxon>
        <taxon>Eimeriorina</taxon>
        <taxon>Eimeriidae</taxon>
        <taxon>Cyclospora</taxon>
    </lineage>
</organism>
<feature type="compositionally biased region" description="Pro residues" evidence="2">
    <location>
        <begin position="1"/>
        <end position="10"/>
    </location>
</feature>
<dbReference type="Pfam" id="PF01167">
    <property type="entry name" value="Tub"/>
    <property type="match status" value="1"/>
</dbReference>
<dbReference type="PANTHER" id="PTHR16517:SF7">
    <property type="entry name" value="PROTEIN KING TUBBY"/>
    <property type="match status" value="1"/>
</dbReference>
<name>A0A1D3CYE8_9EIME</name>
<feature type="region of interest" description="Disordered" evidence="2">
    <location>
        <begin position="138"/>
        <end position="172"/>
    </location>
</feature>
<dbReference type="Gene3D" id="3.20.90.10">
    <property type="entry name" value="Tubby Protein, Chain A"/>
    <property type="match status" value="1"/>
</dbReference>
<feature type="domain" description="Tubby C-terminal" evidence="3">
    <location>
        <begin position="414"/>
        <end position="534"/>
    </location>
</feature>
<gene>
    <name evidence="4" type="ORF">cyc_07142</name>
</gene>
<evidence type="ECO:0000259" key="3">
    <source>
        <dbReference type="Pfam" id="PF01167"/>
    </source>
</evidence>
<feature type="compositionally biased region" description="Low complexity" evidence="2">
    <location>
        <begin position="147"/>
        <end position="162"/>
    </location>
</feature>
<dbReference type="AlphaFoldDB" id="A0A1D3CYE8"/>
<comment type="similarity">
    <text evidence="1">Belongs to the TUB family.</text>
</comment>
<feature type="region of interest" description="Disordered" evidence="2">
    <location>
        <begin position="1"/>
        <end position="50"/>
    </location>
</feature>